<dbReference type="PROSITE" id="PS50088">
    <property type="entry name" value="ANK_REPEAT"/>
    <property type="match status" value="1"/>
</dbReference>
<dbReference type="Gene3D" id="1.25.40.20">
    <property type="entry name" value="Ankyrin repeat-containing domain"/>
    <property type="match status" value="1"/>
</dbReference>
<evidence type="ECO:0000256" key="3">
    <source>
        <dbReference type="PROSITE-ProRule" id="PRU00023"/>
    </source>
</evidence>
<reference evidence="4 5" key="1">
    <citation type="submission" date="2024-05" db="EMBL/GenBank/DDBJ databases">
        <authorList>
            <person name="Wallberg A."/>
        </authorList>
    </citation>
    <scope>NUCLEOTIDE SEQUENCE [LARGE SCALE GENOMIC DNA]</scope>
</reference>
<keyword evidence="2 3" id="KW-0040">ANK repeat</keyword>
<dbReference type="AlphaFoldDB" id="A0AAV2SJF4"/>
<proteinExistence type="predicted"/>
<dbReference type="InterPro" id="IPR036770">
    <property type="entry name" value="Ankyrin_rpt-contain_sf"/>
</dbReference>
<protein>
    <recommendedName>
        <fullName evidence="6">ANK_REP_REGION domain-containing protein</fullName>
    </recommendedName>
</protein>
<dbReference type="PANTHER" id="PTHR24171">
    <property type="entry name" value="ANKYRIN REPEAT DOMAIN-CONTAINING PROTEIN 39-RELATED"/>
    <property type="match status" value="1"/>
</dbReference>
<evidence type="ECO:0000313" key="4">
    <source>
        <dbReference type="EMBL" id="CAL4197116.1"/>
    </source>
</evidence>
<dbReference type="SUPFAM" id="SSF48403">
    <property type="entry name" value="Ankyrin repeat"/>
    <property type="match status" value="1"/>
</dbReference>
<keyword evidence="1" id="KW-0677">Repeat</keyword>
<comment type="caution">
    <text evidence="4">The sequence shown here is derived from an EMBL/GenBank/DDBJ whole genome shotgun (WGS) entry which is preliminary data.</text>
</comment>
<dbReference type="Proteomes" id="UP001497623">
    <property type="component" value="Unassembled WGS sequence"/>
</dbReference>
<keyword evidence="5" id="KW-1185">Reference proteome</keyword>
<dbReference type="PROSITE" id="PS50297">
    <property type="entry name" value="ANK_REP_REGION"/>
    <property type="match status" value="1"/>
</dbReference>
<organism evidence="4 5">
    <name type="scientific">Meganyctiphanes norvegica</name>
    <name type="common">Northern krill</name>
    <name type="synonym">Thysanopoda norvegica</name>
    <dbReference type="NCBI Taxonomy" id="48144"/>
    <lineage>
        <taxon>Eukaryota</taxon>
        <taxon>Metazoa</taxon>
        <taxon>Ecdysozoa</taxon>
        <taxon>Arthropoda</taxon>
        <taxon>Crustacea</taxon>
        <taxon>Multicrustacea</taxon>
        <taxon>Malacostraca</taxon>
        <taxon>Eumalacostraca</taxon>
        <taxon>Eucarida</taxon>
        <taxon>Euphausiacea</taxon>
        <taxon>Euphausiidae</taxon>
        <taxon>Meganyctiphanes</taxon>
    </lineage>
</organism>
<feature type="repeat" description="ANK" evidence="3">
    <location>
        <begin position="110"/>
        <end position="136"/>
    </location>
</feature>
<sequence>MMRMRTTFENILVTLRHSNIDMNENIIKKFKNGASERFLTHATREKKLLLKIKTFHLRNFISKTKMSETTKDTEMESCHQALHLAARNNRLGTCQELIQRKAPLKTLDNQGYTPLLTASRSGNALIVQLLMKAGAR</sequence>
<evidence type="ECO:0000256" key="2">
    <source>
        <dbReference type="ARBA" id="ARBA00023043"/>
    </source>
</evidence>
<gene>
    <name evidence="4" type="ORF">MNOR_LOCUS37231</name>
</gene>
<dbReference type="EMBL" id="CAXKWB010073364">
    <property type="protein sequence ID" value="CAL4197116.1"/>
    <property type="molecule type" value="Genomic_DNA"/>
</dbReference>
<evidence type="ECO:0000256" key="1">
    <source>
        <dbReference type="ARBA" id="ARBA00022737"/>
    </source>
</evidence>
<accession>A0AAV2SJF4</accession>
<dbReference type="Pfam" id="PF12796">
    <property type="entry name" value="Ank_2"/>
    <property type="match status" value="1"/>
</dbReference>
<evidence type="ECO:0008006" key="6">
    <source>
        <dbReference type="Google" id="ProtNLM"/>
    </source>
</evidence>
<name>A0AAV2SJF4_MEGNR</name>
<evidence type="ECO:0000313" key="5">
    <source>
        <dbReference type="Proteomes" id="UP001497623"/>
    </source>
</evidence>
<feature type="non-terminal residue" evidence="4">
    <location>
        <position position="136"/>
    </location>
</feature>
<dbReference type="InterPro" id="IPR002110">
    <property type="entry name" value="Ankyrin_rpt"/>
</dbReference>